<feature type="transmembrane region" description="Helical" evidence="1">
    <location>
        <begin position="64"/>
        <end position="87"/>
    </location>
</feature>
<dbReference type="InterPro" id="IPR018688">
    <property type="entry name" value="PpoB2-like"/>
</dbReference>
<keyword evidence="1" id="KW-0812">Transmembrane</keyword>
<feature type="transmembrane region" description="Helical" evidence="1">
    <location>
        <begin position="32"/>
        <end position="52"/>
    </location>
</feature>
<reference evidence="2" key="1">
    <citation type="submission" date="2018-05" db="EMBL/GenBank/DDBJ databases">
        <authorList>
            <person name="Lanie J.A."/>
            <person name="Ng W.-L."/>
            <person name="Kazmierczak K.M."/>
            <person name="Andrzejewski T.M."/>
            <person name="Davidsen T.M."/>
            <person name="Wayne K.J."/>
            <person name="Tettelin H."/>
            <person name="Glass J.I."/>
            <person name="Rusch D."/>
            <person name="Podicherti R."/>
            <person name="Tsui H.-C.T."/>
            <person name="Winkler M.E."/>
        </authorList>
    </citation>
    <scope>NUCLEOTIDE SEQUENCE</scope>
</reference>
<gene>
    <name evidence="2" type="ORF">METZ01_LOCUS133176</name>
</gene>
<keyword evidence="1" id="KW-0472">Membrane</keyword>
<evidence type="ECO:0008006" key="3">
    <source>
        <dbReference type="Google" id="ProtNLM"/>
    </source>
</evidence>
<organism evidence="2">
    <name type="scientific">marine metagenome</name>
    <dbReference type="NCBI Taxonomy" id="408172"/>
    <lineage>
        <taxon>unclassified sequences</taxon>
        <taxon>metagenomes</taxon>
        <taxon>ecological metagenomes</taxon>
    </lineage>
</organism>
<sequence>MMMVVMMMPALMPWLRLFGRMAGDAYPGRRTGLVVGQFTAGYLVVWFGYSAAAATMQDGLQYFALLRLNLSVGMTVGGILLITAGLFQLTSLKEACLAHCRSPLSFFLTRWDGGPRGPFKMGAHHGVWCVGCCWALMVLSFVLGAMNLLWMAILTTMIVAEQRAPRRWHLSRCFGMAFIAWGVALIVIR</sequence>
<accession>A0A381YUM9</accession>
<feature type="transmembrane region" description="Helical" evidence="1">
    <location>
        <begin position="170"/>
        <end position="188"/>
    </location>
</feature>
<proteinExistence type="predicted"/>
<evidence type="ECO:0000256" key="1">
    <source>
        <dbReference type="SAM" id="Phobius"/>
    </source>
</evidence>
<dbReference type="EMBL" id="UINC01019021">
    <property type="protein sequence ID" value="SVA80322.1"/>
    <property type="molecule type" value="Genomic_DNA"/>
</dbReference>
<protein>
    <recommendedName>
        <fullName evidence="3">DUF2182 domain-containing protein</fullName>
    </recommendedName>
</protein>
<feature type="transmembrane region" description="Helical" evidence="1">
    <location>
        <begin position="125"/>
        <end position="150"/>
    </location>
</feature>
<name>A0A381YUM9_9ZZZZ</name>
<dbReference type="AlphaFoldDB" id="A0A381YUM9"/>
<dbReference type="Pfam" id="PF09948">
    <property type="entry name" value="PpoB2"/>
    <property type="match status" value="1"/>
</dbReference>
<keyword evidence="1" id="KW-1133">Transmembrane helix</keyword>
<evidence type="ECO:0000313" key="2">
    <source>
        <dbReference type="EMBL" id="SVA80322.1"/>
    </source>
</evidence>